<evidence type="ECO:0000313" key="3">
    <source>
        <dbReference type="Proteomes" id="UP001321479"/>
    </source>
</evidence>
<dbReference type="CDD" id="cd02674">
    <property type="entry name" value="Peptidase_C19R"/>
    <property type="match status" value="1"/>
</dbReference>
<dbReference type="InterPro" id="IPR018200">
    <property type="entry name" value="USP_CS"/>
</dbReference>
<dbReference type="PROSITE" id="PS00973">
    <property type="entry name" value="USP_2"/>
    <property type="match status" value="1"/>
</dbReference>
<proteinExistence type="predicted"/>
<sequence length="446" mass="52547">MSNMNNEKYHVNIYGLSGIVNMRNTCYMNSAIQALSHNYLLTQYLFTNKDEIIKTLLNNARKILKDNDNFKLELQNTIIPLQLKQKIHSENYSSDLLTAEEINIVLNNTITAQIIRLFEHMWRDNCIVMPTSFRKIFGEVRDKFFYGYEQHDAEEAYSCIIQKMQEELAEVKNIKFKTTRSSVKEFLNFVNITREKINNSSDIKEKENLFEMYKNMKKQMPKEALTVASFREMKKYYDNGHSFITEIFSGYSHSSICCPDKNCGFTNDRFDPFTHLSLSIPTDISHNQIDIIDCLKEYFSEETLDKDNLWTCEGCHNKVNAVKKTKLWTSPPILVVQLKRFGILKMSKDMRLVNFPLDNLDIKSVVSSYQFEDNLCTKYKLQCVINHSGGLNHGHYYTYNKFESHNKWFEFNDQIVTEIDNMFVERGDIVTKHAYILFYIRKDFIK</sequence>
<dbReference type="Gene3D" id="3.90.70.10">
    <property type="entry name" value="Cysteine proteinases"/>
    <property type="match status" value="1"/>
</dbReference>
<dbReference type="PANTHER" id="PTHR21646:SF46">
    <property type="entry name" value="UBIQUITIN CARBOXYL-TERMINAL HYDROLASE"/>
    <property type="match status" value="1"/>
</dbReference>
<evidence type="ECO:0000259" key="1">
    <source>
        <dbReference type="PROSITE" id="PS50235"/>
    </source>
</evidence>
<dbReference type="InterPro" id="IPR001394">
    <property type="entry name" value="Peptidase_C19_UCH"/>
</dbReference>
<dbReference type="Pfam" id="PF00443">
    <property type="entry name" value="UCH"/>
    <property type="match status" value="1"/>
</dbReference>
<protein>
    <submittedName>
        <fullName evidence="2">Ubiquitin carboxyl-terminal hydrolase</fullName>
    </submittedName>
</protein>
<dbReference type="SUPFAM" id="SSF54001">
    <property type="entry name" value="Cysteine proteinases"/>
    <property type="match status" value="1"/>
</dbReference>
<dbReference type="InterPro" id="IPR028889">
    <property type="entry name" value="USP"/>
</dbReference>
<accession>A0ABM7NT18</accession>
<dbReference type="RefSeq" id="YP_010841874.1">
    <property type="nucleotide sequence ID" value="NC_079139.1"/>
</dbReference>
<dbReference type="InterPro" id="IPR038765">
    <property type="entry name" value="Papain-like_cys_pep_sf"/>
</dbReference>
<dbReference type="GeneID" id="80558471"/>
<evidence type="ECO:0000313" key="2">
    <source>
        <dbReference type="EMBL" id="BCS83266.1"/>
    </source>
</evidence>
<keyword evidence="3" id="KW-1185">Reference proteome</keyword>
<name>A0ABM7NT18_9VIRU</name>
<dbReference type="GO" id="GO:0016787">
    <property type="term" value="F:hydrolase activity"/>
    <property type="evidence" value="ECO:0007669"/>
    <property type="project" value="UniProtKB-KW"/>
</dbReference>
<organism evidence="2 3">
    <name type="scientific">Cotonvirus japonicus</name>
    <dbReference type="NCBI Taxonomy" id="2811091"/>
    <lineage>
        <taxon>Viruses</taxon>
        <taxon>Varidnaviria</taxon>
        <taxon>Bamfordvirae</taxon>
        <taxon>Nucleocytoviricota</taxon>
        <taxon>Megaviricetes</taxon>
        <taxon>Imitervirales</taxon>
        <taxon>Mimiviridae</taxon>
        <taxon>Megamimivirinae</taxon>
        <taxon>Cotonvirus</taxon>
        <taxon>Cotonvirus japonicum</taxon>
    </lineage>
</organism>
<dbReference type="PROSITE" id="PS50235">
    <property type="entry name" value="USP_3"/>
    <property type="match status" value="1"/>
</dbReference>
<dbReference type="PANTHER" id="PTHR21646">
    <property type="entry name" value="UBIQUITIN CARBOXYL-TERMINAL HYDROLASE"/>
    <property type="match status" value="1"/>
</dbReference>
<dbReference type="EMBL" id="AP024483">
    <property type="protein sequence ID" value="BCS83266.1"/>
    <property type="molecule type" value="Genomic_DNA"/>
</dbReference>
<feature type="domain" description="USP" evidence="1">
    <location>
        <begin position="17"/>
        <end position="442"/>
    </location>
</feature>
<reference evidence="2 3" key="1">
    <citation type="submission" date="2021-02" db="EMBL/GenBank/DDBJ databases">
        <title>Cotonvirus japonicus, which uses Golgi apparatus of host cells for its virion factory, phylogenetically links tailed tupanvirus and icosahedral mimivirus.</title>
        <authorList>
            <person name="Takahashi H."/>
            <person name="Fukaya S."/>
            <person name="Song C."/>
            <person name="Murata K."/>
            <person name="Takemura M."/>
        </authorList>
    </citation>
    <scope>NUCLEOTIDE SEQUENCE [LARGE SCALE GENOMIC DNA]</scope>
</reference>
<dbReference type="Proteomes" id="UP001321479">
    <property type="component" value="Segment"/>
</dbReference>
<keyword evidence="2" id="KW-0378">Hydrolase</keyword>
<dbReference type="InterPro" id="IPR050185">
    <property type="entry name" value="Ub_carboxyl-term_hydrolase"/>
</dbReference>